<accession>A0A7G6E4L6</accession>
<gene>
    <name evidence="3" type="ORF">BR63_12310</name>
</gene>
<dbReference type="KEGG" id="tfr:BR63_12310"/>
<dbReference type="Proteomes" id="UP000515847">
    <property type="component" value="Chromosome"/>
</dbReference>
<feature type="coiled-coil region" evidence="1">
    <location>
        <begin position="147"/>
        <end position="205"/>
    </location>
</feature>
<dbReference type="AlphaFoldDB" id="A0A7G6E4L6"/>
<protein>
    <recommendedName>
        <fullName evidence="5">TolC family protein</fullName>
    </recommendedName>
</protein>
<organism evidence="3 4">
    <name type="scientific">Thermanaerosceptrum fracticalcis</name>
    <dbReference type="NCBI Taxonomy" id="1712410"/>
    <lineage>
        <taxon>Bacteria</taxon>
        <taxon>Bacillati</taxon>
        <taxon>Bacillota</taxon>
        <taxon>Clostridia</taxon>
        <taxon>Eubacteriales</taxon>
        <taxon>Peptococcaceae</taxon>
        <taxon>Thermanaerosceptrum</taxon>
    </lineage>
</organism>
<feature type="coiled-coil region" evidence="1">
    <location>
        <begin position="254"/>
        <end position="285"/>
    </location>
</feature>
<evidence type="ECO:0008006" key="5">
    <source>
        <dbReference type="Google" id="ProtNLM"/>
    </source>
</evidence>
<evidence type="ECO:0000313" key="4">
    <source>
        <dbReference type="Proteomes" id="UP000515847"/>
    </source>
</evidence>
<keyword evidence="2" id="KW-0812">Transmembrane</keyword>
<name>A0A7G6E4L6_THEFR</name>
<keyword evidence="1" id="KW-0175">Coiled coil</keyword>
<proteinExistence type="predicted"/>
<reference evidence="3 4" key="1">
    <citation type="journal article" date="2019" name="Front. Microbiol.">
        <title>Thermoanaerosceptrum fracticalcis gen. nov. sp. nov., a Novel Fumarate-Fermenting Microorganism From a Deep Fractured Carbonate Aquifer of the US Great Basin.</title>
        <authorList>
            <person name="Hamilton-Brehm S.D."/>
            <person name="Stewart L.E."/>
            <person name="Zavarin M."/>
            <person name="Caldwell M."/>
            <person name="Lawson P.A."/>
            <person name="Onstott T.C."/>
            <person name="Grzymski J."/>
            <person name="Neveux I."/>
            <person name="Lollar B.S."/>
            <person name="Russell C.E."/>
            <person name="Moser D.P."/>
        </authorList>
    </citation>
    <scope>NUCLEOTIDE SEQUENCE [LARGE SCALE GENOMIC DNA]</scope>
    <source>
        <strain evidence="3 4">DRI-13</strain>
    </source>
</reference>
<sequence>MQSPTDESEIRGNMIMCMQGKVSKYISILVFISVVITGFSGFAYGSSYVLTLSEAKKLAVIHSPEIKKQEAVIDLAEVNKRDSWIAYEQARANYQNFGINSDTLKNAMENAKKGYDAAGYAYDDANVNLENLKLKVEYDTENTYLSLLNIENNIKNLEESYRLQKEMVKIESLKMALGLSTKTLLDQQIQKSMDLEKQLQNLYDSKKTLKWQLNRSIGRNPEDQLELAPVTFEAVKYDNQQFSEQKAEDTSLAIQQYNRIIEDKNKEIEQKRYNASDKVEKLTLEVKQTELFKNDTEYSIKLAIKNIHEKLYLAQKTLVDNRGKYDMAKHNYEIQLTQYELGVISKIAKENSLNALHQAQAAYEKAVYDYYLAARELALAEQGILLK</sequence>
<dbReference type="EMBL" id="CP045798">
    <property type="protein sequence ID" value="QNB47020.1"/>
    <property type="molecule type" value="Genomic_DNA"/>
</dbReference>
<dbReference type="GO" id="GO:0015562">
    <property type="term" value="F:efflux transmembrane transporter activity"/>
    <property type="evidence" value="ECO:0007669"/>
    <property type="project" value="InterPro"/>
</dbReference>
<dbReference type="Gene3D" id="1.20.1600.10">
    <property type="entry name" value="Outer membrane efflux proteins (OEP)"/>
    <property type="match status" value="2"/>
</dbReference>
<evidence type="ECO:0000313" key="3">
    <source>
        <dbReference type="EMBL" id="QNB47020.1"/>
    </source>
</evidence>
<evidence type="ECO:0000256" key="1">
    <source>
        <dbReference type="SAM" id="Coils"/>
    </source>
</evidence>
<keyword evidence="4" id="KW-1185">Reference proteome</keyword>
<keyword evidence="2" id="KW-0472">Membrane</keyword>
<feature type="transmembrane region" description="Helical" evidence="2">
    <location>
        <begin position="25"/>
        <end position="44"/>
    </location>
</feature>
<evidence type="ECO:0000256" key="2">
    <source>
        <dbReference type="SAM" id="Phobius"/>
    </source>
</evidence>
<keyword evidence="2" id="KW-1133">Transmembrane helix</keyword>
<dbReference type="SUPFAM" id="SSF56954">
    <property type="entry name" value="Outer membrane efflux proteins (OEP)"/>
    <property type="match status" value="1"/>
</dbReference>